<gene>
    <name evidence="2" type="ordered locus">LEPBI_I2506</name>
</gene>
<reference evidence="2 3" key="1">
    <citation type="journal article" date="2008" name="PLoS ONE">
        <title>Genome sequence of the saprophyte Leptospira biflexa provides insights into the evolution of Leptospira and the pathogenesis of leptospirosis.</title>
        <authorList>
            <person name="Picardeau M."/>
            <person name="Bulach D.M."/>
            <person name="Bouchier C."/>
            <person name="Zuerner R.L."/>
            <person name="Zidane N."/>
            <person name="Wilson P.J."/>
            <person name="Creno S."/>
            <person name="Kuczek E.S."/>
            <person name="Bommezzadri S."/>
            <person name="Davis J.C."/>
            <person name="McGrath A."/>
            <person name="Johnson M.J."/>
            <person name="Boursaux-Eude C."/>
            <person name="Seemann T."/>
            <person name="Rouy Z."/>
            <person name="Coppel R.L."/>
            <person name="Rood J.I."/>
            <person name="Lajus A."/>
            <person name="Davies J.K."/>
            <person name="Medigue C."/>
            <person name="Adler B."/>
        </authorList>
    </citation>
    <scope>NUCLEOTIDE SEQUENCE [LARGE SCALE GENOMIC DNA]</scope>
    <source>
        <strain evidence="3">Patoc 1 / ATCC 23582 / Paris</strain>
    </source>
</reference>
<dbReference type="EMBL" id="CP000786">
    <property type="protein sequence ID" value="ABZ98592.1"/>
    <property type="molecule type" value="Genomic_DNA"/>
</dbReference>
<dbReference type="HOGENOM" id="CLU_1394832_0_0_12"/>
<keyword evidence="3" id="KW-1185">Reference proteome</keyword>
<keyword evidence="1" id="KW-0812">Transmembrane</keyword>
<evidence type="ECO:0000256" key="1">
    <source>
        <dbReference type="SAM" id="Phobius"/>
    </source>
</evidence>
<accession>B0SLK6</accession>
<keyword evidence="1" id="KW-1133">Transmembrane helix</keyword>
<proteinExistence type="predicted"/>
<feature type="transmembrane region" description="Helical" evidence="1">
    <location>
        <begin position="12"/>
        <end position="29"/>
    </location>
</feature>
<dbReference type="BioCyc" id="LBIF456481:LEPBI_RS12350-MONOMER"/>
<evidence type="ECO:0000313" key="2">
    <source>
        <dbReference type="EMBL" id="ABZ98592.1"/>
    </source>
</evidence>
<keyword evidence="1" id="KW-0472">Membrane</keyword>
<dbReference type="KEGG" id="lbi:LEPBI_I2506"/>
<dbReference type="STRING" id="456481.LEPBI_I2506"/>
<evidence type="ECO:0000313" key="3">
    <source>
        <dbReference type="Proteomes" id="UP000001847"/>
    </source>
</evidence>
<sequence length="195" mass="21111">MCNKKIKSNYPLHLLNGICFLIGIQFLFVNCEKKKSCFAYLPNVTTDNQTNQKSKSTTVFPVGNQSESDCEDTRMLTALVTGLSTAPAQVVFFNDSSAVATRAGLYYDAACTQPAAEATNIANGTFSRYLDFVASPATNTSPFYYYGYLREGGASVCYTQPRSFTVRSLPCTINLRYSGGSGATMSVTSSCGETN</sequence>
<name>B0SLK6_LEPBP</name>
<organism evidence="2 3">
    <name type="scientific">Leptospira biflexa serovar Patoc (strain Patoc 1 / ATCC 23582 / Paris)</name>
    <dbReference type="NCBI Taxonomy" id="456481"/>
    <lineage>
        <taxon>Bacteria</taxon>
        <taxon>Pseudomonadati</taxon>
        <taxon>Spirochaetota</taxon>
        <taxon>Spirochaetia</taxon>
        <taxon>Leptospirales</taxon>
        <taxon>Leptospiraceae</taxon>
        <taxon>Leptospira</taxon>
    </lineage>
</organism>
<dbReference type="OrthoDB" id="9927133at2"/>
<dbReference type="Proteomes" id="UP000001847">
    <property type="component" value="Chromosome I"/>
</dbReference>
<dbReference type="AlphaFoldDB" id="B0SLK6"/>
<protein>
    <submittedName>
        <fullName evidence="2">Uncharacterized protein</fullName>
    </submittedName>
</protein>